<dbReference type="KEGG" id="loa:LOAG_04764"/>
<dbReference type="EMBL" id="JH712067">
    <property type="protein sequence ID" value="EFO23723.2"/>
    <property type="molecule type" value="Genomic_DNA"/>
</dbReference>
<dbReference type="InParanoid" id="A0A1S0U165"/>
<name>A0A1S0U165_LOALO</name>
<proteinExistence type="predicted"/>
<dbReference type="RefSeq" id="XP_003140349.2">
    <property type="nucleotide sequence ID" value="XM_003140301.2"/>
</dbReference>
<accession>A0A1S0U165</accession>
<organism evidence="1">
    <name type="scientific">Loa loa</name>
    <name type="common">Eye worm</name>
    <name type="synonym">Filaria loa</name>
    <dbReference type="NCBI Taxonomy" id="7209"/>
    <lineage>
        <taxon>Eukaryota</taxon>
        <taxon>Metazoa</taxon>
        <taxon>Ecdysozoa</taxon>
        <taxon>Nematoda</taxon>
        <taxon>Chromadorea</taxon>
        <taxon>Rhabditida</taxon>
        <taxon>Spirurina</taxon>
        <taxon>Spiruromorpha</taxon>
        <taxon>Filarioidea</taxon>
        <taxon>Onchocercidae</taxon>
        <taxon>Loa</taxon>
    </lineage>
</organism>
<reference evidence="1" key="1">
    <citation type="submission" date="2012-04" db="EMBL/GenBank/DDBJ databases">
        <title>The Genome Sequence of Loa loa.</title>
        <authorList>
            <consortium name="The Broad Institute Genome Sequencing Platform"/>
            <consortium name="Broad Institute Genome Sequencing Center for Infectious Disease"/>
            <person name="Nutman T.B."/>
            <person name="Fink D.L."/>
            <person name="Russ C."/>
            <person name="Young S."/>
            <person name="Zeng Q."/>
            <person name="Gargeya S."/>
            <person name="Alvarado L."/>
            <person name="Berlin A."/>
            <person name="Chapman S.B."/>
            <person name="Chen Z."/>
            <person name="Freedman E."/>
            <person name="Gellesch M."/>
            <person name="Goldberg J."/>
            <person name="Griggs A."/>
            <person name="Gujja S."/>
            <person name="Heilman E.R."/>
            <person name="Heiman D."/>
            <person name="Howarth C."/>
            <person name="Mehta T."/>
            <person name="Neiman D."/>
            <person name="Pearson M."/>
            <person name="Roberts A."/>
            <person name="Saif S."/>
            <person name="Shea T."/>
            <person name="Shenoy N."/>
            <person name="Sisk P."/>
            <person name="Stolte C."/>
            <person name="Sykes S."/>
            <person name="White J."/>
            <person name="Yandava C."/>
            <person name="Haas B."/>
            <person name="Henn M.R."/>
            <person name="Nusbaum C."/>
            <person name="Birren B."/>
        </authorList>
    </citation>
    <scope>NUCLEOTIDE SEQUENCE [LARGE SCALE GENOMIC DNA]</scope>
</reference>
<dbReference type="GeneID" id="9942168"/>
<protein>
    <submittedName>
        <fullName evidence="1">Uncharacterized protein</fullName>
    </submittedName>
</protein>
<sequence length="90" mass="10419">MQIGCGRVVWMTWMWVYKPAKTSYRFPTSETGYRGHNRRTKLLLGDFIGWEHGMRDAVGRNGKTIFPVCFSMMSPKQLGFRQKLSGKSVK</sequence>
<evidence type="ECO:0000313" key="1">
    <source>
        <dbReference type="EMBL" id="EFO23723.2"/>
    </source>
</evidence>
<dbReference type="AlphaFoldDB" id="A0A1S0U165"/>
<gene>
    <name evidence="1" type="ORF">LOAG_04764</name>
</gene>
<dbReference type="CTD" id="9942168"/>